<keyword evidence="2 3" id="KW-0378">Hydrolase</keyword>
<comment type="subcellular location">
    <subcellularLocation>
        <location evidence="2">Cytoplasm</location>
    </subcellularLocation>
</comment>
<dbReference type="PANTHER" id="PTHR10472:SF5">
    <property type="entry name" value="D-AMINOACYL-TRNA DEACYLASE 1"/>
    <property type="match status" value="1"/>
</dbReference>
<dbReference type="EC" id="3.1.1.-" evidence="2"/>
<keyword evidence="2" id="KW-0694">RNA-binding</keyword>
<name>A0A6J4VQI7_9BACT</name>
<comment type="catalytic activity">
    <reaction evidence="2">
        <text>glycyl-tRNA(Ala) + H2O = tRNA(Ala) + glycine + H(+)</text>
        <dbReference type="Rhea" id="RHEA:53744"/>
        <dbReference type="Rhea" id="RHEA-COMP:9657"/>
        <dbReference type="Rhea" id="RHEA-COMP:13640"/>
        <dbReference type="ChEBI" id="CHEBI:15377"/>
        <dbReference type="ChEBI" id="CHEBI:15378"/>
        <dbReference type="ChEBI" id="CHEBI:57305"/>
        <dbReference type="ChEBI" id="CHEBI:78442"/>
        <dbReference type="ChEBI" id="CHEBI:78522"/>
    </reaction>
</comment>
<comment type="function">
    <text evidence="2">An aminoacyl-tRNA editing enzyme that deacylates mischarged D-aminoacyl-tRNAs. Also deacylates mischarged glycyl-tRNA(Ala), protecting cells against glycine mischarging by AlaRS. Acts via tRNA-based rather than protein-based catalysis; rejects L-amino acids rather than detecting D-amino acids in the active site. By recycling D-aminoacyl-tRNA to D-amino acids and free tRNA molecules, this enzyme counteracts the toxicity associated with the formation of D-aminoacyl-tRNA entities in vivo and helps enforce protein L-homochirality.</text>
</comment>
<comment type="domain">
    <text evidence="2">A Gly-cisPro motif from one monomer fits into the active site of the other monomer to allow specific chiral rejection of L-amino acids.</text>
</comment>
<accession>A0A6J4VQI7</accession>
<dbReference type="EMBL" id="CADCWL010000214">
    <property type="protein sequence ID" value="CAA9580210.1"/>
    <property type="molecule type" value="Genomic_DNA"/>
</dbReference>
<gene>
    <name evidence="2" type="primary">dtd</name>
    <name evidence="3" type="ORF">AVDCRST_MAG19-3855</name>
</gene>
<feature type="short sequence motif" description="Gly-cisPro motif, important for rejection of L-amino acids" evidence="2">
    <location>
        <begin position="142"/>
        <end position="143"/>
    </location>
</feature>
<dbReference type="Pfam" id="PF02580">
    <property type="entry name" value="Tyr_Deacylase"/>
    <property type="match status" value="1"/>
</dbReference>
<reference evidence="3" key="1">
    <citation type="submission" date="2020-02" db="EMBL/GenBank/DDBJ databases">
        <authorList>
            <person name="Meier V. D."/>
        </authorList>
    </citation>
    <scope>NUCLEOTIDE SEQUENCE</scope>
    <source>
        <strain evidence="3">AVDCRST_MAG19</strain>
    </source>
</reference>
<sequence length="155" mass="16169">MRVLLQRVVRAEVTVDGEPVGAIGRGFLLLVGVGHGDGDGEATLLAGKVAHLRLFDDAAGRMNRSALDLLAAGEEVGMLVVSQFTLYADVRRGRRPSYAGASPPPLAAPLVDHFGGALRGLGLRVAEGRFGAEMAVSLVNDGPVTLWLDSADLRG</sequence>
<dbReference type="FunFam" id="3.50.80.10:FF:000001">
    <property type="entry name" value="D-aminoacyl-tRNA deacylase"/>
    <property type="match status" value="1"/>
</dbReference>
<keyword evidence="2" id="KW-0963">Cytoplasm</keyword>
<comment type="catalytic activity">
    <reaction evidence="2">
        <text>a D-aminoacyl-tRNA + H2O = a tRNA + a D-alpha-amino acid + H(+)</text>
        <dbReference type="Rhea" id="RHEA:13953"/>
        <dbReference type="Rhea" id="RHEA-COMP:10123"/>
        <dbReference type="Rhea" id="RHEA-COMP:10124"/>
        <dbReference type="ChEBI" id="CHEBI:15377"/>
        <dbReference type="ChEBI" id="CHEBI:15378"/>
        <dbReference type="ChEBI" id="CHEBI:59871"/>
        <dbReference type="ChEBI" id="CHEBI:78442"/>
        <dbReference type="ChEBI" id="CHEBI:79333"/>
        <dbReference type="EC" id="3.1.1.96"/>
    </reaction>
</comment>
<dbReference type="InterPro" id="IPR003732">
    <property type="entry name" value="Daa-tRNA_deacyls_DTD"/>
</dbReference>
<evidence type="ECO:0000256" key="1">
    <source>
        <dbReference type="ARBA" id="ARBA00009673"/>
    </source>
</evidence>
<dbReference type="GO" id="GO:0000049">
    <property type="term" value="F:tRNA binding"/>
    <property type="evidence" value="ECO:0007669"/>
    <property type="project" value="UniProtKB-UniRule"/>
</dbReference>
<comment type="similarity">
    <text evidence="1 2">Belongs to the DTD family.</text>
</comment>
<protein>
    <recommendedName>
        <fullName evidence="2">D-aminoacyl-tRNA deacylase</fullName>
        <shortName evidence="2">DTD</shortName>
        <ecNumber evidence="2">3.1.1.96</ecNumber>
    </recommendedName>
    <alternativeName>
        <fullName evidence="2">Gly-tRNA(Ala) deacylase</fullName>
        <ecNumber evidence="2">3.1.1.-</ecNumber>
    </alternativeName>
</protein>
<dbReference type="GO" id="GO:0106026">
    <property type="term" value="F:Gly-tRNA(Ala) deacylase activity"/>
    <property type="evidence" value="ECO:0007669"/>
    <property type="project" value="UniProtKB-UniRule"/>
</dbReference>
<dbReference type="GO" id="GO:0019478">
    <property type="term" value="P:D-amino acid catabolic process"/>
    <property type="evidence" value="ECO:0007669"/>
    <property type="project" value="UniProtKB-UniRule"/>
</dbReference>
<comment type="subunit">
    <text evidence="2">Homodimer.</text>
</comment>
<evidence type="ECO:0000313" key="3">
    <source>
        <dbReference type="EMBL" id="CAA9580210.1"/>
    </source>
</evidence>
<dbReference type="EC" id="3.1.1.96" evidence="2"/>
<dbReference type="GO" id="GO:0005737">
    <property type="term" value="C:cytoplasm"/>
    <property type="evidence" value="ECO:0007669"/>
    <property type="project" value="UniProtKB-SubCell"/>
</dbReference>
<organism evidence="3">
    <name type="scientific">uncultured Thermomicrobiales bacterium</name>
    <dbReference type="NCBI Taxonomy" id="1645740"/>
    <lineage>
        <taxon>Bacteria</taxon>
        <taxon>Pseudomonadati</taxon>
        <taxon>Thermomicrobiota</taxon>
        <taxon>Thermomicrobia</taxon>
        <taxon>Thermomicrobiales</taxon>
        <taxon>environmental samples</taxon>
    </lineage>
</organism>
<dbReference type="SUPFAM" id="SSF69500">
    <property type="entry name" value="DTD-like"/>
    <property type="match status" value="1"/>
</dbReference>
<dbReference type="NCBIfam" id="TIGR00256">
    <property type="entry name" value="D-aminoacyl-tRNA deacylase"/>
    <property type="match status" value="1"/>
</dbReference>
<dbReference type="Gene3D" id="3.50.80.10">
    <property type="entry name" value="D-tyrosyl-tRNA(Tyr) deacylase"/>
    <property type="match status" value="1"/>
</dbReference>
<dbReference type="InterPro" id="IPR023509">
    <property type="entry name" value="DTD-like_sf"/>
</dbReference>
<dbReference type="PANTHER" id="PTHR10472">
    <property type="entry name" value="D-TYROSYL-TRNA TYR DEACYLASE"/>
    <property type="match status" value="1"/>
</dbReference>
<proteinExistence type="inferred from homology"/>
<dbReference type="HAMAP" id="MF_00518">
    <property type="entry name" value="Deacylase_Dtd"/>
    <property type="match status" value="1"/>
</dbReference>
<dbReference type="AlphaFoldDB" id="A0A6J4VQI7"/>
<evidence type="ECO:0000256" key="2">
    <source>
        <dbReference type="HAMAP-Rule" id="MF_00518"/>
    </source>
</evidence>
<dbReference type="GO" id="GO:0051500">
    <property type="term" value="F:D-tyrosyl-tRNA(Tyr) deacylase activity"/>
    <property type="evidence" value="ECO:0007669"/>
    <property type="project" value="TreeGrafter"/>
</dbReference>
<dbReference type="GO" id="GO:0043908">
    <property type="term" value="F:Ser(Gly)-tRNA(Ala) hydrolase activity"/>
    <property type="evidence" value="ECO:0007669"/>
    <property type="project" value="UniProtKB-UniRule"/>
</dbReference>
<keyword evidence="2" id="KW-0820">tRNA-binding</keyword>